<keyword evidence="1" id="KW-0479">Metal-binding</keyword>
<protein>
    <submittedName>
        <fullName evidence="5">Putative zinc finger, RING/FYVE/PHD-type</fullName>
    </submittedName>
    <submittedName>
        <fullName evidence="4">Transcription factor C2H2 family</fullName>
    </submittedName>
</protein>
<dbReference type="EMBL" id="CM007901">
    <property type="protein sequence ID" value="OTG03914.1"/>
    <property type="molecule type" value="Genomic_DNA"/>
</dbReference>
<dbReference type="EMBL" id="MNCJ02000329">
    <property type="protein sequence ID" value="KAF5770520.1"/>
    <property type="molecule type" value="Genomic_DNA"/>
</dbReference>
<keyword evidence="2" id="KW-0472">Membrane</keyword>
<reference evidence="4" key="3">
    <citation type="submission" date="2020-06" db="EMBL/GenBank/DDBJ databases">
        <title>Helianthus annuus Genome sequencing and assembly Release 2.</title>
        <authorList>
            <person name="Gouzy J."/>
            <person name="Langlade N."/>
            <person name="Munos S."/>
        </authorList>
    </citation>
    <scope>NUCLEOTIDE SEQUENCE</scope>
    <source>
        <tissue evidence="4">Leaves</tissue>
    </source>
</reference>
<dbReference type="Pfam" id="PF13639">
    <property type="entry name" value="zf-RING_2"/>
    <property type="match status" value="1"/>
</dbReference>
<dbReference type="AlphaFoldDB" id="A0A251SYX1"/>
<dbReference type="InterPro" id="IPR013083">
    <property type="entry name" value="Znf_RING/FYVE/PHD"/>
</dbReference>
<dbReference type="SUPFAM" id="SSF57850">
    <property type="entry name" value="RING/U-box"/>
    <property type="match status" value="1"/>
</dbReference>
<dbReference type="STRING" id="4232.A0A251SYX1"/>
<keyword evidence="1" id="KW-0863">Zinc-finger</keyword>
<dbReference type="GO" id="GO:0008270">
    <property type="term" value="F:zinc ion binding"/>
    <property type="evidence" value="ECO:0007669"/>
    <property type="project" value="UniProtKB-KW"/>
</dbReference>
<keyword evidence="6" id="KW-1185">Reference proteome</keyword>
<accession>A0A251SYX1</accession>
<evidence type="ECO:0000256" key="1">
    <source>
        <dbReference type="PROSITE-ProRule" id="PRU00175"/>
    </source>
</evidence>
<dbReference type="InParanoid" id="A0A251SYX1"/>
<keyword evidence="2" id="KW-1133">Transmembrane helix</keyword>
<sequence>MNTTINAGEPPYTTTDPGNTEVTIPYGLGFFLVVIFLVVTLCYGSYIYKSSTRFRPPPRANTTIAFGTTTNHHHAHDDHHLITFSQGLADDVLVTFPTFVYSEALMPRIHKGDASTDDTNNSGCSICLADYNPADVLRLLPECGHLFHVSCVDTWLKVHPTCPVCRNSPIPMV</sequence>
<evidence type="ECO:0000313" key="4">
    <source>
        <dbReference type="EMBL" id="KAF5770520.1"/>
    </source>
</evidence>
<reference evidence="5" key="2">
    <citation type="submission" date="2017-02" db="EMBL/GenBank/DDBJ databases">
        <title>Sunflower complete genome.</title>
        <authorList>
            <person name="Langlade N."/>
            <person name="Munos S."/>
        </authorList>
    </citation>
    <scope>NUCLEOTIDE SEQUENCE [LARGE SCALE GENOMIC DNA]</scope>
    <source>
        <tissue evidence="5">Leaves</tissue>
    </source>
</reference>
<dbReference type="PANTHER" id="PTHR46719:SF24">
    <property type="entry name" value="ZINC FINGER, RING_FYVE_PHD-TYPE-RELATED"/>
    <property type="match status" value="1"/>
</dbReference>
<evidence type="ECO:0000313" key="6">
    <source>
        <dbReference type="Proteomes" id="UP000215914"/>
    </source>
</evidence>
<dbReference type="Gramene" id="mRNA:HanXRQr2_Chr14g0660351">
    <property type="protein sequence ID" value="CDS:HanXRQr2_Chr14g0660351.1"/>
    <property type="gene ID" value="HanXRQr2_Chr14g0660351"/>
</dbReference>
<feature type="domain" description="RING-type" evidence="3">
    <location>
        <begin position="124"/>
        <end position="166"/>
    </location>
</feature>
<feature type="transmembrane region" description="Helical" evidence="2">
    <location>
        <begin position="26"/>
        <end position="48"/>
    </location>
</feature>
<reference evidence="4 6" key="1">
    <citation type="journal article" date="2017" name="Nature">
        <title>The sunflower genome provides insights into oil metabolism, flowering and Asterid evolution.</title>
        <authorList>
            <person name="Badouin H."/>
            <person name="Gouzy J."/>
            <person name="Grassa C.J."/>
            <person name="Murat F."/>
            <person name="Staton S.E."/>
            <person name="Cottret L."/>
            <person name="Lelandais-Briere C."/>
            <person name="Owens G.L."/>
            <person name="Carrere S."/>
            <person name="Mayjonade B."/>
            <person name="Legrand L."/>
            <person name="Gill N."/>
            <person name="Kane N.C."/>
            <person name="Bowers J.E."/>
            <person name="Hubner S."/>
            <person name="Bellec A."/>
            <person name="Berard A."/>
            <person name="Berges H."/>
            <person name="Blanchet N."/>
            <person name="Boniface M.C."/>
            <person name="Brunel D."/>
            <person name="Catrice O."/>
            <person name="Chaidir N."/>
            <person name="Claudel C."/>
            <person name="Donnadieu C."/>
            <person name="Faraut T."/>
            <person name="Fievet G."/>
            <person name="Helmstetter N."/>
            <person name="King M."/>
            <person name="Knapp S.J."/>
            <person name="Lai Z."/>
            <person name="Le Paslier M.C."/>
            <person name="Lippi Y."/>
            <person name="Lorenzon L."/>
            <person name="Mandel J.R."/>
            <person name="Marage G."/>
            <person name="Marchand G."/>
            <person name="Marquand E."/>
            <person name="Bret-Mestries E."/>
            <person name="Morien E."/>
            <person name="Nambeesan S."/>
            <person name="Nguyen T."/>
            <person name="Pegot-Espagnet P."/>
            <person name="Pouilly N."/>
            <person name="Raftis F."/>
            <person name="Sallet E."/>
            <person name="Schiex T."/>
            <person name="Thomas J."/>
            <person name="Vandecasteele C."/>
            <person name="Vares D."/>
            <person name="Vear F."/>
            <person name="Vautrin S."/>
            <person name="Crespi M."/>
            <person name="Mangin B."/>
            <person name="Burke J.M."/>
            <person name="Salse J."/>
            <person name="Munos S."/>
            <person name="Vincourt P."/>
            <person name="Rieseberg L.H."/>
            <person name="Langlade N.B."/>
        </authorList>
    </citation>
    <scope>NUCLEOTIDE SEQUENCE [LARGE SCALE GENOMIC DNA]</scope>
    <source>
        <strain evidence="6">cv. SF193</strain>
        <tissue evidence="4">Leaves</tissue>
    </source>
</reference>
<evidence type="ECO:0000313" key="5">
    <source>
        <dbReference type="EMBL" id="OTG03914.1"/>
    </source>
</evidence>
<keyword evidence="2" id="KW-0812">Transmembrane</keyword>
<dbReference type="PANTHER" id="PTHR46719">
    <property type="entry name" value="TRANSCRIPTION FACTOR C2H2 FAMILY-RELATED"/>
    <property type="match status" value="1"/>
</dbReference>
<organism evidence="5 6">
    <name type="scientific">Helianthus annuus</name>
    <name type="common">Common sunflower</name>
    <dbReference type="NCBI Taxonomy" id="4232"/>
    <lineage>
        <taxon>Eukaryota</taxon>
        <taxon>Viridiplantae</taxon>
        <taxon>Streptophyta</taxon>
        <taxon>Embryophyta</taxon>
        <taxon>Tracheophyta</taxon>
        <taxon>Spermatophyta</taxon>
        <taxon>Magnoliopsida</taxon>
        <taxon>eudicotyledons</taxon>
        <taxon>Gunneridae</taxon>
        <taxon>Pentapetalae</taxon>
        <taxon>asterids</taxon>
        <taxon>campanulids</taxon>
        <taxon>Asterales</taxon>
        <taxon>Asteraceae</taxon>
        <taxon>Asteroideae</taxon>
        <taxon>Heliantheae alliance</taxon>
        <taxon>Heliantheae</taxon>
        <taxon>Helianthus</taxon>
    </lineage>
</organism>
<dbReference type="Proteomes" id="UP000215914">
    <property type="component" value="Chromosome 12"/>
</dbReference>
<name>A0A251SYX1_HELAN</name>
<dbReference type="CDD" id="cd16461">
    <property type="entry name" value="RING-H2_EL5-like"/>
    <property type="match status" value="1"/>
</dbReference>
<evidence type="ECO:0000259" key="3">
    <source>
        <dbReference type="PROSITE" id="PS50089"/>
    </source>
</evidence>
<dbReference type="InterPro" id="IPR001841">
    <property type="entry name" value="Znf_RING"/>
</dbReference>
<dbReference type="SMART" id="SM00184">
    <property type="entry name" value="RING"/>
    <property type="match status" value="1"/>
</dbReference>
<gene>
    <name evidence="5" type="ORF">HannXRQ_Chr12g0356551</name>
    <name evidence="4" type="ORF">HanXRQr2_Chr14g0660351</name>
</gene>
<proteinExistence type="predicted"/>
<keyword evidence="1" id="KW-0862">Zinc</keyword>
<dbReference type="InterPro" id="IPR045899">
    <property type="entry name" value="ATL71-like"/>
</dbReference>
<dbReference type="Gene3D" id="3.30.40.10">
    <property type="entry name" value="Zinc/RING finger domain, C3HC4 (zinc finger)"/>
    <property type="match status" value="1"/>
</dbReference>
<dbReference type="OrthoDB" id="8062037at2759"/>
<evidence type="ECO:0000256" key="2">
    <source>
        <dbReference type="SAM" id="Phobius"/>
    </source>
</evidence>
<dbReference type="PROSITE" id="PS50089">
    <property type="entry name" value="ZF_RING_2"/>
    <property type="match status" value="1"/>
</dbReference>